<keyword evidence="1" id="KW-1048">Host nucleus</keyword>
<accession>A0A0A7D919</accession>
<evidence type="ECO:0000256" key="2">
    <source>
        <dbReference type="ARBA" id="ARBA00022580"/>
    </source>
</evidence>
<keyword evidence="2" id="KW-0920">Virion tegument</keyword>
<evidence type="ECO:0000313" key="7">
    <source>
        <dbReference type="EMBL" id="APQ35952.1"/>
    </source>
</evidence>
<evidence type="ECO:0000313" key="11">
    <source>
        <dbReference type="EMBL" id="APQ36402.1"/>
    </source>
</evidence>
<sequence length="370" mass="40656">MMAAASDSCLSLWEGSASSPNRQLTPEAVNCLTEALTEDVAVLRLIRSDPRVKIFMAVSVLTPRLARFAPPPPKLTHTAKCAAIMIYLTRPKALALQPKQFHMLVTFNKASVYSLVVRVKTKPFPVGTQRFRAVFQDPESIGLPSDIPDPAAENIPTEINDRLDVSNFATPAQPPKDKYDCCVLAPGVWWSNANKAIYFLQMDVALLALCPAGWKARGLGIILGRLLNHQEGCATCRFTEHSDPLNATADSVATPESCLCWAPCLWRKAHQRELTVEGDRYLFRVLFMGAVERVRLTGLRRSPKITANLADLVVGIGPHGQQIPVNNAGWKLVALDADISRLIVCGCYALRYICPPTNSKHQPSSPDEYA</sequence>
<evidence type="ECO:0000313" key="9">
    <source>
        <dbReference type="EMBL" id="APQ36252.1"/>
    </source>
</evidence>
<evidence type="ECO:0000256" key="5">
    <source>
        <dbReference type="ARBA" id="ARBA00023200"/>
    </source>
</evidence>
<dbReference type="GO" id="GO:0044423">
    <property type="term" value="C:virion component"/>
    <property type="evidence" value="ECO:0007669"/>
    <property type="project" value="UniProtKB-KW"/>
</dbReference>
<dbReference type="EMBL" id="KU206454">
    <property type="protein sequence ID" value="APQ35952.1"/>
    <property type="molecule type" value="Genomic_DNA"/>
</dbReference>
<organism evidence="6 13">
    <name type="scientific">Equid alphaherpesvirus 1</name>
    <name type="common">Equine herpesvirus 1</name>
    <dbReference type="NCBI Taxonomy" id="10326"/>
    <lineage>
        <taxon>Viruses</taxon>
        <taxon>Duplodnaviria</taxon>
        <taxon>Heunggongvirae</taxon>
        <taxon>Peploviricota</taxon>
        <taxon>Herviviricetes</taxon>
        <taxon>Herpesvirales</taxon>
        <taxon>Orthoherpesviridae</taxon>
        <taxon>Alphaherpesvirinae</taxon>
        <taxon>Varicellovirus</taxon>
        <taxon>Varicellovirus equidalpha1</taxon>
    </lineage>
</organism>
<dbReference type="Pfam" id="PF03044">
    <property type="entry name" value="Herpes_UL16"/>
    <property type="match status" value="1"/>
</dbReference>
<evidence type="ECO:0000256" key="3">
    <source>
        <dbReference type="ARBA" id="ARBA00022844"/>
    </source>
</evidence>
<evidence type="ECO:0000313" key="10">
    <source>
        <dbReference type="EMBL" id="APQ36327.1"/>
    </source>
</evidence>
<reference evidence="7" key="2">
    <citation type="journal article" date="2018" name="Transbound. Emerg. Dis.">
        <title>Genetic diversity of equine herpesvirus 1 isolated from neurological, abortigenic and respiratory disease outbreaks.</title>
        <authorList>
            <person name="Bryant N.A."/>
            <person name="Wilkie G.S."/>
            <person name="Russell C.A."/>
            <person name="Compston L."/>
            <person name="Grafham D."/>
            <person name="Clissold L."/>
            <person name="McLay K."/>
            <person name="Medcalf L."/>
            <person name="Newton R."/>
            <person name="Davison A.J."/>
            <person name="Elton D.M."/>
        </authorList>
    </citation>
    <scope>NUCLEOTIDE SEQUENCE</scope>
    <source>
        <strain evidence="12">Aberdeenshire/84/2013</strain>
        <strain evidence="8">Buckinghamshire/93/2011</strain>
        <strain evidence="7">Oxfordshire/27/2011</strain>
        <strain evidence="11">Suffolk/110/1994</strain>
        <strain evidence="9">Suffolk/41/2013</strain>
        <strain evidence="10">Suffolk/73/1985</strain>
    </source>
</reference>
<keyword evidence="3" id="KW-0946">Virion</keyword>
<evidence type="ECO:0000313" key="12">
    <source>
        <dbReference type="EMBL" id="APQ36477.1"/>
    </source>
</evidence>
<evidence type="ECO:0000313" key="13">
    <source>
        <dbReference type="Proteomes" id="UP000141834"/>
    </source>
</evidence>
<dbReference type="EMBL" id="KU206459">
    <property type="protein sequence ID" value="APQ36327.1"/>
    <property type="molecule type" value="Genomic_DNA"/>
</dbReference>
<evidence type="ECO:0000313" key="8">
    <source>
        <dbReference type="EMBL" id="APQ36027.1"/>
    </source>
</evidence>
<evidence type="ECO:0000313" key="6">
    <source>
        <dbReference type="EMBL" id="AII80821.1"/>
    </source>
</evidence>
<dbReference type="InterPro" id="IPR004286">
    <property type="entry name" value="Herpes_UL16/UL94"/>
</dbReference>
<dbReference type="EMBL" id="KU206458">
    <property type="protein sequence ID" value="APQ36252.1"/>
    <property type="molecule type" value="Genomic_DNA"/>
</dbReference>
<dbReference type="EMBL" id="KU206461">
    <property type="protein sequence ID" value="APQ36477.1"/>
    <property type="molecule type" value="Genomic_DNA"/>
</dbReference>
<reference evidence="6 13" key="1">
    <citation type="submission" date="2013-08" db="EMBL/GenBank/DDBJ databases">
        <title>Genomic analysis of diverse equine herpesvirus type 1 strains from different geographic locations.</title>
        <authorList>
            <person name="Fukushi H."/>
            <person name="Ma G."/>
            <person name="Tsujimura K."/>
            <person name="Cheng H."/>
            <person name="Goodman L."/>
            <person name="Huang T."/>
            <person name="Osterrieder N."/>
        </authorList>
    </citation>
    <scope>NUCLEOTIDE SEQUENCE [LARGE SCALE GENOMIC DNA]</scope>
    <source>
        <strain evidence="6">NMKT04</strain>
    </source>
</reference>
<keyword evidence="4" id="KW-0426">Late protein</keyword>
<evidence type="ECO:0000256" key="1">
    <source>
        <dbReference type="ARBA" id="ARBA00022562"/>
    </source>
</evidence>
<gene>
    <name evidence="6" type="primary">ORF46</name>
</gene>
<dbReference type="Proteomes" id="UP000141834">
    <property type="component" value="Segment"/>
</dbReference>
<dbReference type="EMBL" id="KU206460">
    <property type="protein sequence ID" value="APQ36402.1"/>
    <property type="molecule type" value="Genomic_DNA"/>
</dbReference>
<dbReference type="EMBL" id="KF644568">
    <property type="protein sequence ID" value="AII80821.1"/>
    <property type="molecule type" value="Genomic_DNA"/>
</dbReference>
<dbReference type="HAMAP" id="MF_04039">
    <property type="entry name" value="HSV_CEP2"/>
    <property type="match status" value="1"/>
</dbReference>
<proteinExistence type="inferred from homology"/>
<evidence type="ECO:0000256" key="4">
    <source>
        <dbReference type="ARBA" id="ARBA00022921"/>
    </source>
</evidence>
<protein>
    <submittedName>
        <fullName evidence="6">Tegument protein EUL16</fullName>
    </submittedName>
</protein>
<keyword evidence="5" id="KW-1035">Host cytoplasm</keyword>
<dbReference type="EMBL" id="KU206455">
    <property type="protein sequence ID" value="APQ36027.1"/>
    <property type="molecule type" value="Genomic_DNA"/>
</dbReference>
<name>A0A0A7D919_9ALPH</name>